<dbReference type="FunFam" id="1.10.10.60:FF:000133">
    <property type="entry name" value="zinc fingers and homeoboxes protein 3"/>
    <property type="match status" value="1"/>
</dbReference>
<keyword evidence="3" id="KW-0678">Repressor</keyword>
<dbReference type="Pfam" id="PF18387">
    <property type="entry name" value="zf_C2H2_ZHX"/>
    <property type="match status" value="1"/>
</dbReference>
<feature type="DNA-binding region" description="Homeobox" evidence="15">
    <location>
        <begin position="739"/>
        <end position="792"/>
    </location>
</feature>
<feature type="region of interest" description="Disordered" evidence="17">
    <location>
        <begin position="792"/>
        <end position="884"/>
    </location>
</feature>
<evidence type="ECO:0000256" key="10">
    <source>
        <dbReference type="ARBA" id="ARBA00023015"/>
    </source>
</evidence>
<keyword evidence="7" id="KW-0863">Zinc-finger</keyword>
<evidence type="ECO:0000256" key="7">
    <source>
        <dbReference type="ARBA" id="ARBA00022771"/>
    </source>
</evidence>
<feature type="compositionally biased region" description="Polar residues" evidence="17">
    <location>
        <begin position="831"/>
        <end position="845"/>
    </location>
</feature>
<protein>
    <recommendedName>
        <fullName evidence="18">Homeobox domain-containing protein</fullName>
    </recommendedName>
</protein>
<feature type="compositionally biased region" description="Low complexity" evidence="17">
    <location>
        <begin position="625"/>
        <end position="637"/>
    </location>
</feature>
<evidence type="ECO:0000256" key="2">
    <source>
        <dbReference type="ARBA" id="ARBA00007440"/>
    </source>
</evidence>
<evidence type="ECO:0000256" key="16">
    <source>
        <dbReference type="RuleBase" id="RU000682"/>
    </source>
</evidence>
<gene>
    <name evidence="19" type="ORF">UPYG_G00015390</name>
</gene>
<dbReference type="PROSITE" id="PS50071">
    <property type="entry name" value="HOMEOBOX_2"/>
    <property type="match status" value="4"/>
</dbReference>
<reference evidence="19 20" key="1">
    <citation type="submission" date="2024-06" db="EMBL/GenBank/DDBJ databases">
        <authorList>
            <person name="Pan Q."/>
            <person name="Wen M."/>
            <person name="Jouanno E."/>
            <person name="Zahm M."/>
            <person name="Klopp C."/>
            <person name="Cabau C."/>
            <person name="Louis A."/>
            <person name="Berthelot C."/>
            <person name="Parey E."/>
            <person name="Roest Crollius H."/>
            <person name="Montfort J."/>
            <person name="Robinson-Rechavi M."/>
            <person name="Bouchez O."/>
            <person name="Lampietro C."/>
            <person name="Lopez Roques C."/>
            <person name="Donnadieu C."/>
            <person name="Postlethwait J."/>
            <person name="Bobe J."/>
            <person name="Verreycken H."/>
            <person name="Guiguen Y."/>
        </authorList>
    </citation>
    <scope>NUCLEOTIDE SEQUENCE [LARGE SCALE GENOMIC DNA]</scope>
    <source>
        <strain evidence="19">Up_M1</strain>
        <tissue evidence="19">Testis</tissue>
    </source>
</reference>
<keyword evidence="4" id="KW-0597">Phosphoprotein</keyword>
<evidence type="ECO:0000256" key="3">
    <source>
        <dbReference type="ARBA" id="ARBA00022491"/>
    </source>
</evidence>
<keyword evidence="8" id="KW-0221">Differentiation</keyword>
<dbReference type="SUPFAM" id="SSF57667">
    <property type="entry name" value="beta-beta-alpha zinc fingers"/>
    <property type="match status" value="2"/>
</dbReference>
<dbReference type="FunFam" id="3.30.160.60:FF:002779">
    <property type="entry name" value="Zinc fingers and homeoboxes 3"/>
    <property type="match status" value="1"/>
</dbReference>
<dbReference type="GO" id="GO:0005634">
    <property type="term" value="C:nucleus"/>
    <property type="evidence" value="ECO:0007669"/>
    <property type="project" value="UniProtKB-SubCell"/>
</dbReference>
<proteinExistence type="inferred from homology"/>
<dbReference type="PANTHER" id="PTHR15467">
    <property type="entry name" value="ZINC-FINGERS AND HOMEOBOXES RELATED"/>
    <property type="match status" value="1"/>
</dbReference>
<feature type="region of interest" description="Disordered" evidence="17">
    <location>
        <begin position="934"/>
        <end position="983"/>
    </location>
</feature>
<feature type="region of interest" description="Disordered" evidence="17">
    <location>
        <begin position="1239"/>
        <end position="1272"/>
    </location>
</feature>
<evidence type="ECO:0000259" key="18">
    <source>
        <dbReference type="PROSITE" id="PS50071"/>
    </source>
</evidence>
<comment type="caution">
    <text evidence="19">The sequence shown here is derived from an EMBL/GenBank/DDBJ whole genome shotgun (WGS) entry which is preliminary data.</text>
</comment>
<keyword evidence="9" id="KW-0862">Zinc</keyword>
<dbReference type="InterPro" id="IPR041057">
    <property type="entry name" value="ZHX_Znf_C2H2"/>
</dbReference>
<dbReference type="GO" id="GO:0030154">
    <property type="term" value="P:cell differentiation"/>
    <property type="evidence" value="ECO:0007669"/>
    <property type="project" value="UniProtKB-KW"/>
</dbReference>
<dbReference type="InterPro" id="IPR001356">
    <property type="entry name" value="HD"/>
</dbReference>
<dbReference type="Proteomes" id="UP001557470">
    <property type="component" value="Unassembled WGS sequence"/>
</dbReference>
<keyword evidence="12 15" id="KW-0371">Homeobox</keyword>
<dbReference type="CDD" id="cd00086">
    <property type="entry name" value="homeodomain"/>
    <property type="match status" value="5"/>
</dbReference>
<evidence type="ECO:0000313" key="20">
    <source>
        <dbReference type="Proteomes" id="UP001557470"/>
    </source>
</evidence>
<evidence type="ECO:0000256" key="4">
    <source>
        <dbReference type="ARBA" id="ARBA00022553"/>
    </source>
</evidence>
<feature type="domain" description="Homeobox" evidence="18">
    <location>
        <begin position="737"/>
        <end position="791"/>
    </location>
</feature>
<feature type="compositionally biased region" description="Basic and acidic residues" evidence="17">
    <location>
        <begin position="957"/>
        <end position="981"/>
    </location>
</feature>
<keyword evidence="11 15" id="KW-0238">DNA-binding</keyword>
<feature type="compositionally biased region" description="Low complexity" evidence="17">
    <location>
        <begin position="809"/>
        <end position="825"/>
    </location>
</feature>
<evidence type="ECO:0000256" key="1">
    <source>
        <dbReference type="ARBA" id="ARBA00004123"/>
    </source>
</evidence>
<feature type="domain" description="Homeobox" evidence="18">
    <location>
        <begin position="329"/>
        <end position="372"/>
    </location>
</feature>
<evidence type="ECO:0000256" key="11">
    <source>
        <dbReference type="ARBA" id="ARBA00023125"/>
    </source>
</evidence>
<evidence type="ECO:0000256" key="5">
    <source>
        <dbReference type="ARBA" id="ARBA00022723"/>
    </source>
</evidence>
<evidence type="ECO:0000256" key="17">
    <source>
        <dbReference type="SAM" id="MobiDB-lite"/>
    </source>
</evidence>
<dbReference type="SMART" id="SM00389">
    <property type="entry name" value="HOX"/>
    <property type="match status" value="4"/>
</dbReference>
<feature type="DNA-binding region" description="Homeobox" evidence="15">
    <location>
        <begin position="331"/>
        <end position="373"/>
    </location>
</feature>
<keyword evidence="10" id="KW-0805">Transcription regulation</keyword>
<dbReference type="InterPro" id="IPR036236">
    <property type="entry name" value="Znf_C2H2_sf"/>
</dbReference>
<evidence type="ECO:0000256" key="8">
    <source>
        <dbReference type="ARBA" id="ARBA00022782"/>
    </source>
</evidence>
<feature type="compositionally biased region" description="Low complexity" evidence="17">
    <location>
        <begin position="1046"/>
        <end position="1055"/>
    </location>
</feature>
<feature type="DNA-binding region" description="Homeobox" evidence="15">
    <location>
        <begin position="1071"/>
        <end position="1130"/>
    </location>
</feature>
<comment type="subcellular location">
    <subcellularLocation>
        <location evidence="1 15 16">Nucleus</location>
    </subcellularLocation>
</comment>
<keyword evidence="14 15" id="KW-0539">Nucleus</keyword>
<dbReference type="Pfam" id="PF00046">
    <property type="entry name" value="Homeodomain"/>
    <property type="match status" value="3"/>
</dbReference>
<dbReference type="InterPro" id="IPR013087">
    <property type="entry name" value="Znf_C2H2_type"/>
</dbReference>
<feature type="compositionally biased region" description="Basic and acidic residues" evidence="17">
    <location>
        <begin position="934"/>
        <end position="950"/>
    </location>
</feature>
<feature type="compositionally biased region" description="Basic and acidic residues" evidence="17">
    <location>
        <begin position="1253"/>
        <end position="1263"/>
    </location>
</feature>
<evidence type="ECO:0000256" key="9">
    <source>
        <dbReference type="ARBA" id="ARBA00022833"/>
    </source>
</evidence>
<dbReference type="PANTHER" id="PTHR15467:SF6">
    <property type="entry name" value="ZINC FINGERS AND HOMEOBOXES PROTEIN 3"/>
    <property type="match status" value="1"/>
</dbReference>
<feature type="region of interest" description="Disordered" evidence="17">
    <location>
        <begin position="48"/>
        <end position="67"/>
    </location>
</feature>
<dbReference type="GO" id="GO:0003677">
    <property type="term" value="F:DNA binding"/>
    <property type="evidence" value="ECO:0007669"/>
    <property type="project" value="UniProtKB-UniRule"/>
</dbReference>
<evidence type="ECO:0000256" key="6">
    <source>
        <dbReference type="ARBA" id="ARBA00022737"/>
    </source>
</evidence>
<evidence type="ECO:0000256" key="15">
    <source>
        <dbReference type="PROSITE-ProRule" id="PRU00108"/>
    </source>
</evidence>
<feature type="compositionally biased region" description="Low complexity" evidence="17">
    <location>
        <begin position="855"/>
        <end position="864"/>
    </location>
</feature>
<evidence type="ECO:0000256" key="14">
    <source>
        <dbReference type="ARBA" id="ARBA00023242"/>
    </source>
</evidence>
<dbReference type="EMBL" id="JAGEUA010000001">
    <property type="protein sequence ID" value="KAL1021598.1"/>
    <property type="molecule type" value="Genomic_DNA"/>
</dbReference>
<keyword evidence="5" id="KW-0479">Metal-binding</keyword>
<dbReference type="GO" id="GO:0008270">
    <property type="term" value="F:zinc ion binding"/>
    <property type="evidence" value="ECO:0007669"/>
    <property type="project" value="UniProtKB-KW"/>
</dbReference>
<evidence type="ECO:0000313" key="19">
    <source>
        <dbReference type="EMBL" id="KAL1021598.1"/>
    </source>
</evidence>
<feature type="region of interest" description="Disordered" evidence="17">
    <location>
        <begin position="999"/>
        <end position="1075"/>
    </location>
</feature>
<dbReference type="FunFam" id="1.10.10.60:FF:000212">
    <property type="entry name" value="Zinc fingers and homeoboxes protein 3"/>
    <property type="match status" value="1"/>
</dbReference>
<dbReference type="Gene3D" id="3.30.160.60">
    <property type="entry name" value="Classic Zinc Finger"/>
    <property type="match status" value="1"/>
</dbReference>
<keyword evidence="6" id="KW-0677">Repeat</keyword>
<feature type="region of interest" description="Disordered" evidence="17">
    <location>
        <begin position="625"/>
        <end position="732"/>
    </location>
</feature>
<sequence>MASKRKSTTPCMIPHKTMLLREELEHPPCLSDPPFLIRQAQARDQVYTQRGGTGHSPWEPSPGVSSRTEAGVDIVTKDGGGTYTCRPCNFETRDLNLFLDHVYSGHPDFRADPSFQCVDCGVSAAKFEGLALHNARVHPSTASTTLQLRRRERRAVVEQSLVTGVETGRDTEISITKTPIMRMLKGKSESKRILMSHSSPDEPAPELLHPTVSTPKEVERREAAAVTVTHVPTIVHNGTATKVTLPSAIQIVNGSGSLPMLKTAITQVVSVVQNRNVHQQTAPVTVSSTLASISSTSSSYTSSKNMPKVMIPLSSIPTYSASMDSSSFLKTSFSKFPYPTKAELCYLTVVTKFPEEQIKIWFTAQRLKQGISWSPEEIEEARRKMFNTIIQTAPPSTQHQTLQRSQNQTHHSPAQHTITVLPASLGPTGIPHILQGSLVGQGGVIVTQPMMANGIQVSSAPMALAVTPKHQAAARPTMQARPAAALVADKGISMVLGTVGSSSTGSNISSSSNSGGSTSSIISSSSSNSYSSSNFGSHASVINLSLGNNRGNSVHSNTNGKPVNTSSKINHAIANLNGKSNSIAVSMVKSTQSKVTDSGKSNSNTIAKIISESKAIADIDSAIENQPDSSQDVSSSSSHKKTTLTPTCVPADMATPSPATTTATVSTSNTSKTEAASSPTYKPPSSSSPTSKLPSASSPTSKPTSSSSPVTSGSVDTSGTPSSRTLSNSFLDPSFYKSKKTVEQLSALKESFTHNQFPSQEEVDRLIALTGLTVREVRKWFSDRRYHFRNLKGGRSTTAGQSGSGTPTGSGSSSASTTSGTPSGTPMDLSDTATSSETPPKKQQGSTALSPPPSQTTTSPNTPSRRPPRAPSPDFTAIRYKERDPLQVRALEASFSLDPEPSGEEVDRLRAETKMTRREIHGWFAERRKRVAAEKKKVELDRVEKDKEETDAGEEGALPKDDAGVKKEEDTEDRQKEDCSELKVNPIKINLKMLKVTESNGKLETEGVQADSPTMPTLTPAPSPAQTSTPSSSTIPTLTPNPSPKPASSTTPKPAMQSSTSGVKPASSPKPSPIRGKKTLEQLHLLKQVFARTQWPSAAQYDDLISSTGLPRPEVVRWFGDCRYVQKNGQLKWLEAYQTMVLDEDFQRGDTQMLKAHLEAHGSLEEEQVLELAQASGLTEELVRRWFSTQAPMVLQGNNRGITVAESVAGETPGMGGATAFSVPTECGAADPAPVQGEVKEENMEQSLCAGSKEWDEKKKADDTMTPEKGTD</sequence>
<dbReference type="Gene3D" id="1.10.10.60">
    <property type="entry name" value="Homeodomain-like"/>
    <property type="match status" value="5"/>
</dbReference>
<dbReference type="AlphaFoldDB" id="A0ABD0XJI1"/>
<feature type="compositionally biased region" description="Low complexity" evidence="17">
    <location>
        <begin position="650"/>
        <end position="723"/>
    </location>
</feature>
<feature type="domain" description="Homeobox" evidence="18">
    <location>
        <begin position="887"/>
        <end position="934"/>
    </location>
</feature>
<organism evidence="19 20">
    <name type="scientific">Umbra pygmaea</name>
    <name type="common">Eastern mudminnow</name>
    <dbReference type="NCBI Taxonomy" id="75934"/>
    <lineage>
        <taxon>Eukaryota</taxon>
        <taxon>Metazoa</taxon>
        <taxon>Chordata</taxon>
        <taxon>Craniata</taxon>
        <taxon>Vertebrata</taxon>
        <taxon>Euteleostomi</taxon>
        <taxon>Actinopterygii</taxon>
        <taxon>Neopterygii</taxon>
        <taxon>Teleostei</taxon>
        <taxon>Protacanthopterygii</taxon>
        <taxon>Esociformes</taxon>
        <taxon>Umbridae</taxon>
        <taxon>Umbra</taxon>
    </lineage>
</organism>
<name>A0ABD0XJI1_UMBPY</name>
<feature type="compositionally biased region" description="Low complexity" evidence="17">
    <location>
        <begin position="1016"/>
        <end position="1038"/>
    </location>
</feature>
<feature type="DNA-binding region" description="Homeobox" evidence="15">
    <location>
        <begin position="889"/>
        <end position="935"/>
    </location>
</feature>
<dbReference type="FunFam" id="1.10.10.60:FF:000062">
    <property type="entry name" value="zinc fingers and homeoboxes protein 3"/>
    <property type="match status" value="1"/>
</dbReference>
<evidence type="ECO:0000256" key="12">
    <source>
        <dbReference type="ARBA" id="ARBA00023155"/>
    </source>
</evidence>
<dbReference type="SMART" id="SM00355">
    <property type="entry name" value="ZnF_C2H2"/>
    <property type="match status" value="2"/>
</dbReference>
<accession>A0ABD0XJI1</accession>
<feature type="region of interest" description="Disordered" evidence="17">
    <location>
        <begin position="500"/>
        <end position="523"/>
    </location>
</feature>
<dbReference type="InterPro" id="IPR009057">
    <property type="entry name" value="Homeodomain-like_sf"/>
</dbReference>
<dbReference type="SUPFAM" id="SSF46689">
    <property type="entry name" value="Homeodomain-like"/>
    <property type="match status" value="4"/>
</dbReference>
<feature type="domain" description="Homeobox" evidence="18">
    <location>
        <begin position="1069"/>
        <end position="1129"/>
    </location>
</feature>
<keyword evidence="13" id="KW-0804">Transcription</keyword>
<comment type="similarity">
    <text evidence="2">Belongs to the ZHX family.</text>
</comment>
<evidence type="ECO:0000256" key="13">
    <source>
        <dbReference type="ARBA" id="ARBA00023163"/>
    </source>
</evidence>
<keyword evidence="20" id="KW-1185">Reference proteome</keyword>